<dbReference type="InterPro" id="IPR029052">
    <property type="entry name" value="Metallo-depent_PP-like"/>
</dbReference>
<keyword evidence="6" id="KW-1133">Transmembrane helix</keyword>
<reference evidence="8 9" key="1">
    <citation type="journal article" date="2022" name="Nat. Plants">
        <title>Genomes of leafy and leafless Platanthera orchids illuminate the evolution of mycoheterotrophy.</title>
        <authorList>
            <person name="Li M.H."/>
            <person name="Liu K.W."/>
            <person name="Li Z."/>
            <person name="Lu H.C."/>
            <person name="Ye Q.L."/>
            <person name="Zhang D."/>
            <person name="Wang J.Y."/>
            <person name="Li Y.F."/>
            <person name="Zhong Z.M."/>
            <person name="Liu X."/>
            <person name="Yu X."/>
            <person name="Liu D.K."/>
            <person name="Tu X.D."/>
            <person name="Liu B."/>
            <person name="Hao Y."/>
            <person name="Liao X.Y."/>
            <person name="Jiang Y.T."/>
            <person name="Sun W.H."/>
            <person name="Chen J."/>
            <person name="Chen Y.Q."/>
            <person name="Ai Y."/>
            <person name="Zhai J.W."/>
            <person name="Wu S.S."/>
            <person name="Zhou Z."/>
            <person name="Hsiao Y.Y."/>
            <person name="Wu W.L."/>
            <person name="Chen Y.Y."/>
            <person name="Lin Y.F."/>
            <person name="Hsu J.L."/>
            <person name="Li C.Y."/>
            <person name="Wang Z.W."/>
            <person name="Zhao X."/>
            <person name="Zhong W.Y."/>
            <person name="Ma X.K."/>
            <person name="Ma L."/>
            <person name="Huang J."/>
            <person name="Chen G.Z."/>
            <person name="Huang M.Z."/>
            <person name="Huang L."/>
            <person name="Peng D.H."/>
            <person name="Luo Y.B."/>
            <person name="Zou S.Q."/>
            <person name="Chen S.P."/>
            <person name="Lan S."/>
            <person name="Tsai W.C."/>
            <person name="Van de Peer Y."/>
            <person name="Liu Z.J."/>
        </authorList>
    </citation>
    <scope>NUCLEOTIDE SEQUENCE [LARGE SCALE GENOMIC DNA]</scope>
    <source>
        <strain evidence="8">Lor287</strain>
    </source>
</reference>
<keyword evidence="3" id="KW-0378">Hydrolase</keyword>
<dbReference type="EMBL" id="JBBWWQ010000018">
    <property type="protein sequence ID" value="KAK8921099.1"/>
    <property type="molecule type" value="Genomic_DNA"/>
</dbReference>
<accession>A0AAP0FX02</accession>
<dbReference type="GO" id="GO:0006506">
    <property type="term" value="P:GPI anchor biosynthetic process"/>
    <property type="evidence" value="ECO:0007669"/>
    <property type="project" value="InterPro"/>
</dbReference>
<keyword evidence="7" id="KW-0732">Signal</keyword>
<dbReference type="AlphaFoldDB" id="A0AAP0FX02"/>
<dbReference type="SUPFAM" id="SSF56300">
    <property type="entry name" value="Metallo-dependent phosphatases"/>
    <property type="match status" value="1"/>
</dbReference>
<keyword evidence="5" id="KW-0464">Manganese</keyword>
<dbReference type="InterPro" id="IPR033308">
    <property type="entry name" value="PGAP5/Cdc1/Ted1"/>
</dbReference>
<evidence type="ECO:0000256" key="7">
    <source>
        <dbReference type="SAM" id="SignalP"/>
    </source>
</evidence>
<keyword evidence="2" id="KW-0479">Metal-binding</keyword>
<evidence type="ECO:0000313" key="9">
    <source>
        <dbReference type="Proteomes" id="UP001418222"/>
    </source>
</evidence>
<feature type="signal peptide" evidence="7">
    <location>
        <begin position="1"/>
        <end position="18"/>
    </location>
</feature>
<evidence type="ECO:0000256" key="6">
    <source>
        <dbReference type="SAM" id="Phobius"/>
    </source>
</evidence>
<evidence type="ECO:0000256" key="1">
    <source>
        <dbReference type="ARBA" id="ARBA00001936"/>
    </source>
</evidence>
<protein>
    <recommendedName>
        <fullName evidence="10">Calcineurin-like phosphoesterase domain-containing protein</fullName>
    </recommendedName>
</protein>
<name>A0AAP0FX02_9ASPA</name>
<evidence type="ECO:0000256" key="3">
    <source>
        <dbReference type="ARBA" id="ARBA00022801"/>
    </source>
</evidence>
<sequence>MAVWRSALPIVFIAVFLAFEDFIAVPSCVISDVGDAPGGLGTSNMKAMIVSDLLLKGSHSSYVDTIFRNIFISRFFRKSFEKLEPDMLVVLGDITAKRTKLGNSDWPAALQQFYRVIGPLGGVQLVVGLGERDVGECHELDREFVGKIASDLPGLDRTGSASFKFENISFFLINSIPLLCNENPLRFAVERLIESESFDLRAQMKDSSLEAGVSDEMDKHSDGFPKLKTRPPSGTGPVLLLHFPLSRAARGDERSSILGENLPKFEREFTSHADRCDINEAAPSQLMQTLPLNETEYILQSLRPRLIFSAHRQHFDVYNHIDGSREVTVPAMTWALGGRASFVFASFGENNTRVSNCSLAEEMHVLMSYLSLLLLLLAVTLISRGSYSISLF</sequence>
<evidence type="ECO:0000256" key="2">
    <source>
        <dbReference type="ARBA" id="ARBA00022723"/>
    </source>
</evidence>
<dbReference type="PANTHER" id="PTHR13315">
    <property type="entry name" value="METALLO PHOSPHOESTERASE RELATED"/>
    <property type="match status" value="1"/>
</dbReference>
<dbReference type="GO" id="GO:0016020">
    <property type="term" value="C:membrane"/>
    <property type="evidence" value="ECO:0007669"/>
    <property type="project" value="GOC"/>
</dbReference>
<keyword evidence="4 6" id="KW-0472">Membrane</keyword>
<evidence type="ECO:0000256" key="5">
    <source>
        <dbReference type="ARBA" id="ARBA00023211"/>
    </source>
</evidence>
<comment type="caution">
    <text evidence="8">The sequence shown here is derived from an EMBL/GenBank/DDBJ whole genome shotgun (WGS) entry which is preliminary data.</text>
</comment>
<keyword evidence="9" id="KW-1185">Reference proteome</keyword>
<evidence type="ECO:0008006" key="10">
    <source>
        <dbReference type="Google" id="ProtNLM"/>
    </source>
</evidence>
<dbReference type="PANTHER" id="PTHR13315:SF0">
    <property type="entry name" value="METALLOPHOSPHOESTERASE 1"/>
    <property type="match status" value="1"/>
</dbReference>
<dbReference type="GO" id="GO:0046872">
    <property type="term" value="F:metal ion binding"/>
    <property type="evidence" value="ECO:0007669"/>
    <property type="project" value="UniProtKB-KW"/>
</dbReference>
<feature type="transmembrane region" description="Helical" evidence="6">
    <location>
        <begin position="363"/>
        <end position="382"/>
    </location>
</feature>
<evidence type="ECO:0000313" key="8">
    <source>
        <dbReference type="EMBL" id="KAK8921099.1"/>
    </source>
</evidence>
<organism evidence="8 9">
    <name type="scientific">Platanthera zijinensis</name>
    <dbReference type="NCBI Taxonomy" id="2320716"/>
    <lineage>
        <taxon>Eukaryota</taxon>
        <taxon>Viridiplantae</taxon>
        <taxon>Streptophyta</taxon>
        <taxon>Embryophyta</taxon>
        <taxon>Tracheophyta</taxon>
        <taxon>Spermatophyta</taxon>
        <taxon>Magnoliopsida</taxon>
        <taxon>Liliopsida</taxon>
        <taxon>Asparagales</taxon>
        <taxon>Orchidaceae</taxon>
        <taxon>Orchidoideae</taxon>
        <taxon>Orchideae</taxon>
        <taxon>Orchidinae</taxon>
        <taxon>Platanthera</taxon>
    </lineage>
</organism>
<evidence type="ECO:0000256" key="4">
    <source>
        <dbReference type="ARBA" id="ARBA00023136"/>
    </source>
</evidence>
<keyword evidence="6" id="KW-0812">Transmembrane</keyword>
<gene>
    <name evidence="8" type="ORF">KSP39_PZI020322</name>
</gene>
<proteinExistence type="predicted"/>
<comment type="cofactor">
    <cofactor evidence="1">
        <name>Mn(2+)</name>
        <dbReference type="ChEBI" id="CHEBI:29035"/>
    </cofactor>
</comment>
<dbReference type="Proteomes" id="UP001418222">
    <property type="component" value="Unassembled WGS sequence"/>
</dbReference>
<dbReference type="GO" id="GO:0016787">
    <property type="term" value="F:hydrolase activity"/>
    <property type="evidence" value="ECO:0007669"/>
    <property type="project" value="UniProtKB-KW"/>
</dbReference>
<feature type="chain" id="PRO_5043055963" description="Calcineurin-like phosphoesterase domain-containing protein" evidence="7">
    <location>
        <begin position="19"/>
        <end position="392"/>
    </location>
</feature>